<dbReference type="Pfam" id="PF02481">
    <property type="entry name" value="DNA_processg_A"/>
    <property type="match status" value="1"/>
</dbReference>
<dbReference type="PANTHER" id="PTHR43022">
    <property type="entry name" value="PROTEIN SMF"/>
    <property type="match status" value="1"/>
</dbReference>
<comment type="similarity">
    <text evidence="1">Belongs to the DprA/Smf family.</text>
</comment>
<dbReference type="EMBL" id="JBBDGL010000002">
    <property type="protein sequence ID" value="MEJ1155671.1"/>
    <property type="molecule type" value="Genomic_DNA"/>
</dbReference>
<evidence type="ECO:0000313" key="4">
    <source>
        <dbReference type="Proteomes" id="UP001368654"/>
    </source>
</evidence>
<dbReference type="Proteomes" id="UP001368654">
    <property type="component" value="Unassembled WGS sequence"/>
</dbReference>
<dbReference type="SUPFAM" id="SSF102405">
    <property type="entry name" value="MCP/YpsA-like"/>
    <property type="match status" value="1"/>
</dbReference>
<evidence type="ECO:0000259" key="2">
    <source>
        <dbReference type="Pfam" id="PF02481"/>
    </source>
</evidence>
<name>A0ABU8LTY9_9MICO</name>
<dbReference type="Gene3D" id="3.40.50.450">
    <property type="match status" value="1"/>
</dbReference>
<dbReference type="NCBIfam" id="TIGR00732">
    <property type="entry name" value="dprA"/>
    <property type="match status" value="1"/>
</dbReference>
<dbReference type="RefSeq" id="WP_337338094.1">
    <property type="nucleotide sequence ID" value="NZ_JBBDGL010000002.1"/>
</dbReference>
<proteinExistence type="inferred from homology"/>
<evidence type="ECO:0000256" key="1">
    <source>
        <dbReference type="ARBA" id="ARBA00006525"/>
    </source>
</evidence>
<reference evidence="3 4" key="1">
    <citation type="submission" date="2024-02" db="EMBL/GenBank/DDBJ databases">
        <authorList>
            <person name="Saticioglu I.B."/>
        </authorList>
    </citation>
    <scope>NUCLEOTIDE SEQUENCE [LARGE SCALE GENOMIC DNA]</scope>
    <source>
        <strain evidence="3 4">Mu-86</strain>
    </source>
</reference>
<evidence type="ECO:0000313" key="3">
    <source>
        <dbReference type="EMBL" id="MEJ1155671.1"/>
    </source>
</evidence>
<gene>
    <name evidence="3" type="primary">dprA</name>
    <name evidence="3" type="ORF">WDU96_08700</name>
</gene>
<organism evidence="3 4">
    <name type="scientific">Microbacterium marmarense</name>
    <dbReference type="NCBI Taxonomy" id="3122051"/>
    <lineage>
        <taxon>Bacteria</taxon>
        <taxon>Bacillati</taxon>
        <taxon>Actinomycetota</taxon>
        <taxon>Actinomycetes</taxon>
        <taxon>Micrococcales</taxon>
        <taxon>Microbacteriaceae</taxon>
        <taxon>Microbacterium</taxon>
    </lineage>
</organism>
<dbReference type="PANTHER" id="PTHR43022:SF1">
    <property type="entry name" value="PROTEIN SMF"/>
    <property type="match status" value="1"/>
</dbReference>
<keyword evidence="4" id="KW-1185">Reference proteome</keyword>
<accession>A0ABU8LTY9</accession>
<protein>
    <submittedName>
        <fullName evidence="3">DNA-processing protein DprA</fullName>
    </submittedName>
</protein>
<dbReference type="InterPro" id="IPR003488">
    <property type="entry name" value="DprA"/>
</dbReference>
<feature type="domain" description="Smf/DprA SLOG" evidence="2">
    <location>
        <begin position="114"/>
        <end position="325"/>
    </location>
</feature>
<comment type="caution">
    <text evidence="3">The sequence shown here is derived from an EMBL/GenBank/DDBJ whole genome shotgun (WGS) entry which is preliminary data.</text>
</comment>
<dbReference type="InterPro" id="IPR057666">
    <property type="entry name" value="DrpA_SLOG"/>
</dbReference>
<sequence>MTDFCLDIDLAHQSVAGLGTQLKDDYSVRENAARIVWNHLTEPGDGIAGLIVDAYGAADGLDRLVADARGGYDALSPLLDQKTHSDALRRWLPRLSQQAVSDTVALAQRRGIALVVPGDDGWPLELGDLGVHAPICLWVRGTPSLLRSSVPQAAIVGARAATAYGEHVAMELASELAASGVAIVSGAAYGIDGAAHRAALIAGGTTIALMAGGVDRSYPAGHTQLLDRIAETGVVASETPPGSAPTKWRFLQRNRIIAALASGTVVVEAGWRSGSLNTAGHAAQLCRPLGAVPGPITSATSAGCHRLFREFGAQCVTSASDVRELLGMSASDDATAVLDLAGTDDTTRVLDALSARVWRETADVARRAGMIPEEVEAALGMLTLDAKAERSPRGWRRNSER</sequence>